<protein>
    <submittedName>
        <fullName evidence="2">DUF2132 domain-containing protein</fullName>
    </submittedName>
</protein>
<accession>A0A2A2MGY6</accession>
<dbReference type="InterPro" id="IPR018668">
    <property type="entry name" value="DNA-binding_VF530-like"/>
</dbReference>
<dbReference type="KEGG" id="hpar:AL518_18545"/>
<dbReference type="Gene3D" id="1.10.720.30">
    <property type="entry name" value="SAP domain"/>
    <property type="match status" value="1"/>
</dbReference>
<feature type="region of interest" description="Disordered" evidence="1">
    <location>
        <begin position="79"/>
        <end position="98"/>
    </location>
</feature>
<dbReference type="RefSeq" id="WP_039187029.1">
    <property type="nucleotide sequence ID" value="NZ_CALECD010000002.1"/>
</dbReference>
<evidence type="ECO:0000313" key="2">
    <source>
        <dbReference type="EMBL" id="PAV98245.1"/>
    </source>
</evidence>
<dbReference type="GO" id="GO:0003677">
    <property type="term" value="F:DNA binding"/>
    <property type="evidence" value="ECO:0007669"/>
    <property type="project" value="InterPro"/>
</dbReference>
<evidence type="ECO:0000256" key="1">
    <source>
        <dbReference type="SAM" id="MobiDB-lite"/>
    </source>
</evidence>
<dbReference type="AlphaFoldDB" id="A0A2A2MGY6"/>
<dbReference type="Pfam" id="PF09905">
    <property type="entry name" value="VF530"/>
    <property type="match status" value="1"/>
</dbReference>
<keyword evidence="3" id="KW-1185">Reference proteome</keyword>
<evidence type="ECO:0000313" key="3">
    <source>
        <dbReference type="Proteomes" id="UP000218796"/>
    </source>
</evidence>
<organism evidence="2 3">
    <name type="scientific">Hafnia paralvei</name>
    <dbReference type="NCBI Taxonomy" id="546367"/>
    <lineage>
        <taxon>Bacteria</taxon>
        <taxon>Pseudomonadati</taxon>
        <taxon>Pseudomonadota</taxon>
        <taxon>Gammaproteobacteria</taxon>
        <taxon>Enterobacterales</taxon>
        <taxon>Hafniaceae</taxon>
        <taxon>Hafnia</taxon>
    </lineage>
</organism>
<proteinExistence type="predicted"/>
<reference evidence="2 3" key="1">
    <citation type="submission" date="2017-08" db="EMBL/GenBank/DDBJ databases">
        <title>Draft Genome Sequence of Hafnia alvei CITHA-6 Isolated from Raw Bovine Milk.</title>
        <authorList>
            <person name="Culligan E.P."/>
            <person name="Mcsweeney A."/>
            <person name="O'Doherty C."/>
            <person name="Gleeson E."/>
            <person name="O'Riordan D."/>
            <person name="Sleator R.D."/>
        </authorList>
    </citation>
    <scope>NUCLEOTIDE SEQUENCE [LARGE SCALE GENOMIC DNA]</scope>
    <source>
        <strain evidence="2 3">CITHA-6</strain>
    </source>
</reference>
<dbReference type="GeneID" id="69637817"/>
<feature type="compositionally biased region" description="Basic and acidic residues" evidence="1">
    <location>
        <begin position="86"/>
        <end position="98"/>
    </location>
</feature>
<comment type="caution">
    <text evidence="2">The sequence shown here is derived from an EMBL/GenBank/DDBJ whole genome shotgun (WGS) entry which is preliminary data.</text>
</comment>
<name>A0A2A2MGY6_9GAMM</name>
<dbReference type="InterPro" id="IPR036361">
    <property type="entry name" value="SAP_dom_sf"/>
</dbReference>
<gene>
    <name evidence="2" type="ORF">CJD50_01825</name>
</gene>
<dbReference type="OrthoDB" id="9806870at2"/>
<dbReference type="Proteomes" id="UP000218796">
    <property type="component" value="Unassembled WGS sequence"/>
</dbReference>
<sequence>MSAQSSKDPLHGVTLEALLTSLVARYGWAELAKIININCFKSDPSIKSSLKFLRRTPWARQKVEELYIDSLADVPAAASVTPAESPWDKWKGKKLSDS</sequence>
<dbReference type="EMBL" id="NQMS01000001">
    <property type="protein sequence ID" value="PAV98245.1"/>
    <property type="molecule type" value="Genomic_DNA"/>
</dbReference>